<dbReference type="Proteomes" id="UP001168640">
    <property type="component" value="Unassembled WGS sequence"/>
</dbReference>
<evidence type="ECO:0000313" key="2">
    <source>
        <dbReference type="Proteomes" id="UP001168640"/>
    </source>
</evidence>
<keyword evidence="2" id="KW-1185">Reference proteome</keyword>
<comment type="caution">
    <text evidence="1">The sequence shown here is derived from an EMBL/GenBank/DDBJ whole genome shotgun (WGS) entry which is preliminary data.</text>
</comment>
<organism evidence="1 2">
    <name type="scientific">Marinobacter suaedae</name>
    <dbReference type="NCBI Taxonomy" id="3057675"/>
    <lineage>
        <taxon>Bacteria</taxon>
        <taxon>Pseudomonadati</taxon>
        <taxon>Pseudomonadota</taxon>
        <taxon>Gammaproteobacteria</taxon>
        <taxon>Pseudomonadales</taxon>
        <taxon>Marinobacteraceae</taxon>
        <taxon>Marinobacter</taxon>
    </lineage>
</organism>
<gene>
    <name evidence="1" type="ORF">QVZ43_15985</name>
</gene>
<protein>
    <submittedName>
        <fullName evidence="1">ELM1/GtrOC1 family putative glycosyltransferase</fullName>
    </submittedName>
</protein>
<name>A0ABT8W4P7_9GAMM</name>
<dbReference type="EMBL" id="JAUMIS010000003">
    <property type="protein sequence ID" value="MDO3723217.1"/>
    <property type="molecule type" value="Genomic_DNA"/>
</dbReference>
<evidence type="ECO:0000313" key="1">
    <source>
        <dbReference type="EMBL" id="MDO3723217.1"/>
    </source>
</evidence>
<dbReference type="RefSeq" id="WP_302910776.1">
    <property type="nucleotide sequence ID" value="NZ_JAUMIS010000003.1"/>
</dbReference>
<dbReference type="Pfam" id="PF06258">
    <property type="entry name" value="Mito_fiss_Elm1"/>
    <property type="match status" value="1"/>
</dbReference>
<accession>A0ABT8W4P7</accession>
<proteinExistence type="predicted"/>
<dbReference type="InterPro" id="IPR009367">
    <property type="entry name" value="Elm1-like"/>
</dbReference>
<reference evidence="1" key="1">
    <citation type="submission" date="2023-07" db="EMBL/GenBank/DDBJ databases">
        <title>Marinobacter sp. chi1 genome sequencing and assembly.</title>
        <authorList>
            <person name="Park S."/>
        </authorList>
    </citation>
    <scope>NUCLEOTIDE SEQUENCE</scope>
    <source>
        <strain evidence="1">Chi1</strain>
    </source>
</reference>
<sequence length="327" mass="35845">MATLDRERSEPPVVWLLTDNKPGHRNQLKGLGNRLRALAGASLHWVDTESIAVPLWRSFLGMPPAADYPPAEPDLIVGAGTGTHRLLLALRRKKNVSTLVLMKPGFPLGWVSAVITPAHDRVAEGPNVLLTEGVINTVTPLARITDKPEALILVGGPSPHFDWDEDVLLGQIHHLINHYTGWRWTISGSRRTPEPLLGKLEELAGLKISVVHPERTHQDWLNHQLSASRAVWVSPDSMSMVCEAATSGAPTGIFQLTPVAGSRVATGIDQLVKNGRIARWSDHASVMTEKPLRGQPFWEADRAARWVLEKELLPTPPQEELTGGRVG</sequence>